<proteinExistence type="inferred from homology"/>
<dbReference type="EMBL" id="JAEHFY010000004">
    <property type="protein sequence ID" value="MBK0382007.1"/>
    <property type="molecule type" value="Genomic_DNA"/>
</dbReference>
<dbReference type="SUPFAM" id="SSF51004">
    <property type="entry name" value="C-terminal (heme d1) domain of cytochrome cd1-nitrite reductase"/>
    <property type="match status" value="1"/>
</dbReference>
<dbReference type="Pfam" id="PF10282">
    <property type="entry name" value="Lactonase"/>
    <property type="match status" value="1"/>
</dbReference>
<name>A0ABS1BGN4_9SPHI</name>
<dbReference type="Proteomes" id="UP000660024">
    <property type="component" value="Unassembled WGS sequence"/>
</dbReference>
<evidence type="ECO:0000313" key="4">
    <source>
        <dbReference type="Proteomes" id="UP000660024"/>
    </source>
</evidence>
<dbReference type="Gene3D" id="2.130.10.10">
    <property type="entry name" value="YVTN repeat-like/Quinoprotein amine dehydrogenase"/>
    <property type="match status" value="1"/>
</dbReference>
<protein>
    <submittedName>
        <fullName evidence="3">Lactonase family protein</fullName>
    </submittedName>
</protein>
<evidence type="ECO:0000313" key="3">
    <source>
        <dbReference type="EMBL" id="MBK0382007.1"/>
    </source>
</evidence>
<keyword evidence="2" id="KW-0119">Carbohydrate metabolism</keyword>
<sequence length="374" mass="41124">MKIKIILALLLIPFFSVAQRYQHLLIGTYTKSQNNGIFVYKFDTQSGNLSFESKTDSIKNPSYLAINNNGTKVYSVSEQGKDRNGAVNAFNFDSKTGELSFINTQSTIGGGPCYISIANDNKYVFTANYGTGSVSALPLNNDGSVAPLAQLIQHEGSSINKNRQLGPHAHSVIFSNDGKTLFNADLGLDKLFAYDYEPLLKDPLQSAAQPFIDINPGFGPRHFAFNKKGDKLYLLSEMKAAITIFDYKDKVLSKNKIVDLDQVGFTGKDGGADIHLSNDGRFLYATNRGDANEIVIFKIDDKNGSLTRIGSQSSLGKTPRNFVIDPTDSFLLVANQDSDDIYVFRRNKKTGLLTYTNKMLSIGNPVCLKMTAVK</sequence>
<evidence type="ECO:0000256" key="1">
    <source>
        <dbReference type="ARBA" id="ARBA00005564"/>
    </source>
</evidence>
<organism evidence="3 4">
    <name type="scientific">Pedobacter segetis</name>
    <dbReference type="NCBI Taxonomy" id="2793069"/>
    <lineage>
        <taxon>Bacteria</taxon>
        <taxon>Pseudomonadati</taxon>
        <taxon>Bacteroidota</taxon>
        <taxon>Sphingobacteriia</taxon>
        <taxon>Sphingobacteriales</taxon>
        <taxon>Sphingobacteriaceae</taxon>
        <taxon>Pedobacter</taxon>
    </lineage>
</organism>
<reference evidence="3 4" key="1">
    <citation type="submission" date="2020-12" db="EMBL/GenBank/DDBJ databases">
        <title>Bacterial novel species Pedobacter sp. SD-b isolated from soil.</title>
        <authorList>
            <person name="Jung H.-Y."/>
        </authorList>
    </citation>
    <scope>NUCLEOTIDE SEQUENCE [LARGE SCALE GENOMIC DNA]</scope>
    <source>
        <strain evidence="3 4">SD-b</strain>
    </source>
</reference>
<accession>A0ABS1BGN4</accession>
<keyword evidence="4" id="KW-1185">Reference proteome</keyword>
<keyword evidence="2" id="KW-0313">Glucose metabolism</keyword>
<evidence type="ECO:0000256" key="2">
    <source>
        <dbReference type="ARBA" id="ARBA00022526"/>
    </source>
</evidence>
<comment type="caution">
    <text evidence="3">The sequence shown here is derived from an EMBL/GenBank/DDBJ whole genome shotgun (WGS) entry which is preliminary data.</text>
</comment>
<dbReference type="InterPro" id="IPR011048">
    <property type="entry name" value="Haem_d1_sf"/>
</dbReference>
<dbReference type="InterPro" id="IPR050282">
    <property type="entry name" value="Cycloisomerase_2"/>
</dbReference>
<dbReference type="PANTHER" id="PTHR30344:SF1">
    <property type="entry name" value="6-PHOSPHOGLUCONOLACTONASE"/>
    <property type="match status" value="1"/>
</dbReference>
<dbReference type="InterPro" id="IPR015943">
    <property type="entry name" value="WD40/YVTN_repeat-like_dom_sf"/>
</dbReference>
<gene>
    <name evidence="3" type="ORF">I5M32_03465</name>
</gene>
<comment type="similarity">
    <text evidence="1">Belongs to the cycloisomerase 2 family.</text>
</comment>
<dbReference type="PANTHER" id="PTHR30344">
    <property type="entry name" value="6-PHOSPHOGLUCONOLACTONASE-RELATED"/>
    <property type="match status" value="1"/>
</dbReference>
<dbReference type="RefSeq" id="WP_200584787.1">
    <property type="nucleotide sequence ID" value="NZ_JAEHFY010000004.1"/>
</dbReference>
<dbReference type="InterPro" id="IPR019405">
    <property type="entry name" value="Lactonase_7-beta_prop"/>
</dbReference>